<evidence type="ECO:0000256" key="4">
    <source>
        <dbReference type="ARBA" id="ARBA00023136"/>
    </source>
</evidence>
<keyword evidence="3 5" id="KW-1133">Transmembrane helix</keyword>
<dbReference type="InterPro" id="IPR032808">
    <property type="entry name" value="DoxX"/>
</dbReference>
<evidence type="ECO:0000256" key="1">
    <source>
        <dbReference type="ARBA" id="ARBA00004141"/>
    </source>
</evidence>
<keyword evidence="7" id="KW-1185">Reference proteome</keyword>
<dbReference type="Pfam" id="PF13564">
    <property type="entry name" value="DoxX_2"/>
    <property type="match status" value="1"/>
</dbReference>
<dbReference type="RefSeq" id="WP_291796979.1">
    <property type="nucleotide sequence ID" value="NZ_BAAAPZ010000002.1"/>
</dbReference>
<dbReference type="EMBL" id="BAAAPZ010000002">
    <property type="protein sequence ID" value="GAA2090167.1"/>
    <property type="molecule type" value="Genomic_DNA"/>
</dbReference>
<sequence>MLTQLSLWLTLFLAAVLAGDVLLSLRPPRFVRDCLEGVRFPADWWWVLIVVKLLAAGGLVLGVWVPGMSLAAAAGVVVYFLCAVTAHLRAGFLGSAFWFNCLGMLALSGVTAGVLTARVLTLG</sequence>
<evidence type="ECO:0000313" key="6">
    <source>
        <dbReference type="EMBL" id="GAA2090167.1"/>
    </source>
</evidence>
<organism evidence="6 7">
    <name type="scientific">Brevibacterium salitolerans</name>
    <dbReference type="NCBI Taxonomy" id="1403566"/>
    <lineage>
        <taxon>Bacteria</taxon>
        <taxon>Bacillati</taxon>
        <taxon>Actinomycetota</taxon>
        <taxon>Actinomycetes</taxon>
        <taxon>Micrococcales</taxon>
        <taxon>Brevibacteriaceae</taxon>
        <taxon>Brevibacterium</taxon>
    </lineage>
</organism>
<comment type="subcellular location">
    <subcellularLocation>
        <location evidence="1">Membrane</location>
        <topology evidence="1">Multi-pass membrane protein</topology>
    </subcellularLocation>
</comment>
<keyword evidence="2 5" id="KW-0812">Transmembrane</keyword>
<dbReference type="Proteomes" id="UP001500984">
    <property type="component" value="Unassembled WGS sequence"/>
</dbReference>
<gene>
    <name evidence="6" type="ORF">GCM10009823_06420</name>
</gene>
<feature type="transmembrane region" description="Helical" evidence="5">
    <location>
        <begin position="96"/>
        <end position="120"/>
    </location>
</feature>
<proteinExistence type="predicted"/>
<evidence type="ECO:0000256" key="5">
    <source>
        <dbReference type="SAM" id="Phobius"/>
    </source>
</evidence>
<evidence type="ECO:0000256" key="2">
    <source>
        <dbReference type="ARBA" id="ARBA00022692"/>
    </source>
</evidence>
<evidence type="ECO:0000256" key="3">
    <source>
        <dbReference type="ARBA" id="ARBA00022989"/>
    </source>
</evidence>
<evidence type="ECO:0000313" key="7">
    <source>
        <dbReference type="Proteomes" id="UP001500984"/>
    </source>
</evidence>
<accession>A0ABN2WEW2</accession>
<reference evidence="6 7" key="1">
    <citation type="journal article" date="2019" name="Int. J. Syst. Evol. Microbiol.">
        <title>The Global Catalogue of Microorganisms (GCM) 10K type strain sequencing project: providing services to taxonomists for standard genome sequencing and annotation.</title>
        <authorList>
            <consortium name="The Broad Institute Genomics Platform"/>
            <consortium name="The Broad Institute Genome Sequencing Center for Infectious Disease"/>
            <person name="Wu L."/>
            <person name="Ma J."/>
        </authorList>
    </citation>
    <scope>NUCLEOTIDE SEQUENCE [LARGE SCALE GENOMIC DNA]</scope>
    <source>
        <strain evidence="6 7">JCM 15900</strain>
    </source>
</reference>
<evidence type="ECO:0008006" key="8">
    <source>
        <dbReference type="Google" id="ProtNLM"/>
    </source>
</evidence>
<feature type="transmembrane region" description="Helical" evidence="5">
    <location>
        <begin position="44"/>
        <end position="65"/>
    </location>
</feature>
<keyword evidence="4 5" id="KW-0472">Membrane</keyword>
<protein>
    <recommendedName>
        <fullName evidence="8">DoxX-like family protein</fullName>
    </recommendedName>
</protein>
<comment type="caution">
    <text evidence="6">The sequence shown here is derived from an EMBL/GenBank/DDBJ whole genome shotgun (WGS) entry which is preliminary data.</text>
</comment>
<name>A0ABN2WEW2_9MICO</name>
<feature type="transmembrane region" description="Helical" evidence="5">
    <location>
        <begin position="70"/>
        <end position="90"/>
    </location>
</feature>